<dbReference type="KEGG" id="spse:SULPSESMR1_00652"/>
<keyword evidence="3 8" id="KW-0813">Transport</keyword>
<feature type="transmembrane region" description="Helical" evidence="8">
    <location>
        <begin position="152"/>
        <end position="170"/>
    </location>
</feature>
<evidence type="ECO:0000256" key="8">
    <source>
        <dbReference type="RuleBase" id="RU365088"/>
    </source>
</evidence>
<dbReference type="PROSITE" id="PS50850">
    <property type="entry name" value="MFS"/>
    <property type="match status" value="1"/>
</dbReference>
<evidence type="ECO:0000256" key="1">
    <source>
        <dbReference type="ARBA" id="ARBA00004651"/>
    </source>
</evidence>
<feature type="domain" description="Major facilitator superfamily (MFS) profile" evidence="9">
    <location>
        <begin position="26"/>
        <end position="412"/>
    </location>
</feature>
<keyword evidence="11" id="KW-1185">Reference proteome</keyword>
<keyword evidence="8" id="KW-0997">Cell inner membrane</keyword>
<keyword evidence="4" id="KW-1003">Cell membrane</keyword>
<dbReference type="AlphaFoldDB" id="A0A221JXM8"/>
<dbReference type="InterPro" id="IPR005829">
    <property type="entry name" value="Sugar_transporter_CS"/>
</dbReference>
<feature type="transmembrane region" description="Helical" evidence="8">
    <location>
        <begin position="30"/>
        <end position="52"/>
    </location>
</feature>
<dbReference type="CDD" id="cd17320">
    <property type="entry name" value="MFS_MdfA_MDR_like"/>
    <property type="match status" value="1"/>
</dbReference>
<reference evidence="10 11" key="1">
    <citation type="submission" date="2017-07" db="EMBL/GenBank/DDBJ databases">
        <title>Genome Sequence of Sulfitobacter pseudonitzschiae Strain SMR1 Isolated from a culture of the Diatom Skeletonema marinoi.</title>
        <authorList>
            <person name="Topel M."/>
            <person name="Pinder M.I.M."/>
            <person name="Johansson O.N."/>
            <person name="Kourtchenko O."/>
            <person name="Godhe A."/>
            <person name="Clarke A.K."/>
        </authorList>
    </citation>
    <scope>NUCLEOTIDE SEQUENCE [LARGE SCALE GENOMIC DNA]</scope>
    <source>
        <strain evidence="10 11">SMR1</strain>
    </source>
</reference>
<sequence>MDTGKASLYLPPMQRIPSVRFFKRSTPPHLITLIMLAGMSAMVMNMFLPSLPNMTEYFHTEYRLMQLSVALFLGVSAVLQMLIGPISDSIGRRPVLLGGLSLFLLATLGCIYAPTAEVFLFFRMCQAVVAVAMVLSRAVIRDLYDQNESASMIGIVTMFMSVVPMVSPAVGGVLDELFGWRANFWAFFIIGAITLWVVWADLGETATSTGKSLGAQFREYPELLRSPRFWGYSLASGLCSGSFFAYLGGAPFVGSVLFNLSPSMLGLVFGAPAVGYMAGNAITGAFATRYGVNRLVLAGCISNFFGVVGSLLLFLLGFVSPWSFFGMMMFVGLGNGLAIPNATAGMLSVRPHLAGTASGLGGAIMIGGGALLSGLVGTLLTPESGAFPLLYMMSITSVLAMMSIGSVYWRERQIEPTALSE</sequence>
<evidence type="ECO:0000313" key="10">
    <source>
        <dbReference type="EMBL" id="ASM71484.1"/>
    </source>
</evidence>
<evidence type="ECO:0000259" key="9">
    <source>
        <dbReference type="PROSITE" id="PS50850"/>
    </source>
</evidence>
<evidence type="ECO:0000256" key="7">
    <source>
        <dbReference type="ARBA" id="ARBA00023136"/>
    </source>
</evidence>
<dbReference type="GO" id="GO:1990961">
    <property type="term" value="P:xenobiotic detoxification by transmembrane export across the plasma membrane"/>
    <property type="evidence" value="ECO:0007669"/>
    <property type="project" value="InterPro"/>
</dbReference>
<feature type="transmembrane region" description="Helical" evidence="8">
    <location>
        <begin position="120"/>
        <end position="140"/>
    </location>
</feature>
<dbReference type="InterPro" id="IPR036259">
    <property type="entry name" value="MFS_trans_sf"/>
</dbReference>
<dbReference type="EMBL" id="CP022415">
    <property type="protein sequence ID" value="ASM71484.1"/>
    <property type="molecule type" value="Genomic_DNA"/>
</dbReference>
<keyword evidence="6 8" id="KW-1133">Transmembrane helix</keyword>
<evidence type="ECO:0000256" key="2">
    <source>
        <dbReference type="ARBA" id="ARBA00006236"/>
    </source>
</evidence>
<proteinExistence type="inferred from homology"/>
<feature type="transmembrane region" description="Helical" evidence="8">
    <location>
        <begin position="359"/>
        <end position="380"/>
    </location>
</feature>
<dbReference type="InterPro" id="IPR020846">
    <property type="entry name" value="MFS_dom"/>
</dbReference>
<feature type="transmembrane region" description="Helical" evidence="8">
    <location>
        <begin position="386"/>
        <end position="409"/>
    </location>
</feature>
<dbReference type="NCBIfam" id="TIGR00710">
    <property type="entry name" value="efflux_Bcr_CflA"/>
    <property type="match status" value="1"/>
</dbReference>
<comment type="similarity">
    <text evidence="2 8">Belongs to the major facilitator superfamily. Bcr/CmlA family.</text>
</comment>
<dbReference type="Proteomes" id="UP000199754">
    <property type="component" value="Chromosome"/>
</dbReference>
<evidence type="ECO:0000256" key="6">
    <source>
        <dbReference type="ARBA" id="ARBA00022989"/>
    </source>
</evidence>
<feature type="transmembrane region" description="Helical" evidence="8">
    <location>
        <begin position="95"/>
        <end position="114"/>
    </location>
</feature>
<feature type="transmembrane region" description="Helical" evidence="8">
    <location>
        <begin position="267"/>
        <end position="288"/>
    </location>
</feature>
<evidence type="ECO:0000256" key="5">
    <source>
        <dbReference type="ARBA" id="ARBA00022692"/>
    </source>
</evidence>
<dbReference type="PROSITE" id="PS00216">
    <property type="entry name" value="SUGAR_TRANSPORT_1"/>
    <property type="match status" value="1"/>
</dbReference>
<name>A0A221JXM8_9RHOB</name>
<feature type="transmembrane region" description="Helical" evidence="8">
    <location>
        <begin position="324"/>
        <end position="347"/>
    </location>
</feature>
<dbReference type="PANTHER" id="PTHR43124:SF3">
    <property type="entry name" value="CHLORAMPHENICOL EFFLUX PUMP RV0191"/>
    <property type="match status" value="1"/>
</dbReference>
<gene>
    <name evidence="10" type="primary">ydhC</name>
    <name evidence="10" type="ORF">SULPSESMR1_00652</name>
</gene>
<evidence type="ECO:0000256" key="3">
    <source>
        <dbReference type="ARBA" id="ARBA00022448"/>
    </source>
</evidence>
<dbReference type="InterPro" id="IPR011701">
    <property type="entry name" value="MFS"/>
</dbReference>
<keyword evidence="5 8" id="KW-0812">Transmembrane</keyword>
<feature type="transmembrane region" description="Helical" evidence="8">
    <location>
        <begin position="295"/>
        <end position="318"/>
    </location>
</feature>
<organism evidence="10 11">
    <name type="scientific">Pseudosulfitobacter pseudonitzschiae</name>
    <dbReference type="NCBI Taxonomy" id="1402135"/>
    <lineage>
        <taxon>Bacteria</taxon>
        <taxon>Pseudomonadati</taxon>
        <taxon>Pseudomonadota</taxon>
        <taxon>Alphaproteobacteria</taxon>
        <taxon>Rhodobacterales</taxon>
        <taxon>Roseobacteraceae</taxon>
        <taxon>Pseudosulfitobacter</taxon>
    </lineage>
</organism>
<accession>A0A221JXM8</accession>
<dbReference type="SUPFAM" id="SSF103473">
    <property type="entry name" value="MFS general substrate transporter"/>
    <property type="match status" value="1"/>
</dbReference>
<dbReference type="PANTHER" id="PTHR43124">
    <property type="entry name" value="PURINE EFFLUX PUMP PBUE"/>
    <property type="match status" value="1"/>
</dbReference>
<dbReference type="InterPro" id="IPR050189">
    <property type="entry name" value="MFS_Efflux_Transporters"/>
</dbReference>
<keyword evidence="7 8" id="KW-0472">Membrane</keyword>
<dbReference type="GO" id="GO:0042910">
    <property type="term" value="F:xenobiotic transmembrane transporter activity"/>
    <property type="evidence" value="ECO:0007669"/>
    <property type="project" value="InterPro"/>
</dbReference>
<dbReference type="GO" id="GO:0005886">
    <property type="term" value="C:plasma membrane"/>
    <property type="evidence" value="ECO:0007669"/>
    <property type="project" value="UniProtKB-SubCell"/>
</dbReference>
<evidence type="ECO:0000313" key="11">
    <source>
        <dbReference type="Proteomes" id="UP000199754"/>
    </source>
</evidence>
<dbReference type="Gene3D" id="1.20.1720.10">
    <property type="entry name" value="Multidrug resistance protein D"/>
    <property type="match status" value="1"/>
</dbReference>
<dbReference type="STRING" id="1402135.SAMN05444149_10154"/>
<protein>
    <recommendedName>
        <fullName evidence="8">Bcr/CflA family efflux transporter</fullName>
    </recommendedName>
</protein>
<evidence type="ECO:0000256" key="4">
    <source>
        <dbReference type="ARBA" id="ARBA00022475"/>
    </source>
</evidence>
<dbReference type="InterPro" id="IPR004812">
    <property type="entry name" value="Efflux_drug-R_Bcr/CmlA"/>
</dbReference>
<dbReference type="Pfam" id="PF07690">
    <property type="entry name" value="MFS_1"/>
    <property type="match status" value="1"/>
</dbReference>
<feature type="transmembrane region" description="Helical" evidence="8">
    <location>
        <begin position="64"/>
        <end position="83"/>
    </location>
</feature>
<feature type="transmembrane region" description="Helical" evidence="8">
    <location>
        <begin position="229"/>
        <end position="247"/>
    </location>
</feature>
<feature type="transmembrane region" description="Helical" evidence="8">
    <location>
        <begin position="182"/>
        <end position="202"/>
    </location>
</feature>
<comment type="subcellular location">
    <subcellularLocation>
        <location evidence="8">Cell inner membrane</location>
        <topology evidence="8">Multi-pass membrane protein</topology>
    </subcellularLocation>
    <subcellularLocation>
        <location evidence="1">Cell membrane</location>
        <topology evidence="1">Multi-pass membrane protein</topology>
    </subcellularLocation>
</comment>